<evidence type="ECO:0000259" key="5">
    <source>
        <dbReference type="PROSITE" id="PS50850"/>
    </source>
</evidence>
<dbReference type="AlphaFoldDB" id="K1QW65"/>
<evidence type="ECO:0000256" key="3">
    <source>
        <dbReference type="ARBA" id="ARBA00022989"/>
    </source>
</evidence>
<dbReference type="PANTHER" id="PTHR24064">
    <property type="entry name" value="SOLUTE CARRIER FAMILY 22 MEMBER"/>
    <property type="match status" value="1"/>
</dbReference>
<keyword evidence="3" id="KW-1133">Transmembrane helix</keyword>
<feature type="domain" description="Major facilitator superfamily (MFS) profile" evidence="5">
    <location>
        <begin position="65"/>
        <end position="415"/>
    </location>
</feature>
<accession>K1QW65</accession>
<dbReference type="InterPro" id="IPR036259">
    <property type="entry name" value="MFS_trans_sf"/>
</dbReference>
<protein>
    <submittedName>
        <fullName evidence="6">Solute carrier family 22 member 3</fullName>
    </submittedName>
</protein>
<proteinExistence type="predicted"/>
<dbReference type="Gene3D" id="1.20.1250.20">
    <property type="entry name" value="MFS general substrate transporter like domains"/>
    <property type="match status" value="1"/>
</dbReference>
<name>K1QW65_MAGGI</name>
<dbReference type="InterPro" id="IPR020846">
    <property type="entry name" value="MFS_dom"/>
</dbReference>
<keyword evidence="4" id="KW-0472">Membrane</keyword>
<dbReference type="GO" id="GO:0016020">
    <property type="term" value="C:membrane"/>
    <property type="evidence" value="ECO:0007669"/>
    <property type="project" value="UniProtKB-SubCell"/>
</dbReference>
<evidence type="ECO:0000256" key="1">
    <source>
        <dbReference type="ARBA" id="ARBA00004141"/>
    </source>
</evidence>
<dbReference type="HOGENOM" id="CLU_662680_0_0_1"/>
<dbReference type="Pfam" id="PF00083">
    <property type="entry name" value="Sugar_tr"/>
    <property type="match status" value="1"/>
</dbReference>
<organism evidence="6">
    <name type="scientific">Magallana gigas</name>
    <name type="common">Pacific oyster</name>
    <name type="synonym">Crassostrea gigas</name>
    <dbReference type="NCBI Taxonomy" id="29159"/>
    <lineage>
        <taxon>Eukaryota</taxon>
        <taxon>Metazoa</taxon>
        <taxon>Spiralia</taxon>
        <taxon>Lophotrochozoa</taxon>
        <taxon>Mollusca</taxon>
        <taxon>Bivalvia</taxon>
        <taxon>Autobranchia</taxon>
        <taxon>Pteriomorphia</taxon>
        <taxon>Ostreida</taxon>
        <taxon>Ostreoidea</taxon>
        <taxon>Ostreidae</taxon>
        <taxon>Magallana</taxon>
    </lineage>
</organism>
<reference evidence="6" key="1">
    <citation type="journal article" date="2012" name="Nature">
        <title>The oyster genome reveals stress adaptation and complexity of shell formation.</title>
        <authorList>
            <person name="Zhang G."/>
            <person name="Fang X."/>
            <person name="Guo X."/>
            <person name="Li L."/>
            <person name="Luo R."/>
            <person name="Xu F."/>
            <person name="Yang P."/>
            <person name="Zhang L."/>
            <person name="Wang X."/>
            <person name="Qi H."/>
            <person name="Xiong Z."/>
            <person name="Que H."/>
            <person name="Xie Y."/>
            <person name="Holland P.W."/>
            <person name="Paps J."/>
            <person name="Zhu Y."/>
            <person name="Wu F."/>
            <person name="Chen Y."/>
            <person name="Wang J."/>
            <person name="Peng C."/>
            <person name="Meng J."/>
            <person name="Yang L."/>
            <person name="Liu J."/>
            <person name="Wen B."/>
            <person name="Zhang N."/>
            <person name="Huang Z."/>
            <person name="Zhu Q."/>
            <person name="Feng Y."/>
            <person name="Mount A."/>
            <person name="Hedgecock D."/>
            <person name="Xu Z."/>
            <person name="Liu Y."/>
            <person name="Domazet-Loso T."/>
            <person name="Du Y."/>
            <person name="Sun X."/>
            <person name="Zhang S."/>
            <person name="Liu B."/>
            <person name="Cheng P."/>
            <person name="Jiang X."/>
            <person name="Li J."/>
            <person name="Fan D."/>
            <person name="Wang W."/>
            <person name="Fu W."/>
            <person name="Wang T."/>
            <person name="Wang B."/>
            <person name="Zhang J."/>
            <person name="Peng Z."/>
            <person name="Li Y."/>
            <person name="Li N."/>
            <person name="Wang J."/>
            <person name="Chen M."/>
            <person name="He Y."/>
            <person name="Tan F."/>
            <person name="Song X."/>
            <person name="Zheng Q."/>
            <person name="Huang R."/>
            <person name="Yang H."/>
            <person name="Du X."/>
            <person name="Chen L."/>
            <person name="Yang M."/>
            <person name="Gaffney P.M."/>
            <person name="Wang S."/>
            <person name="Luo L."/>
            <person name="She Z."/>
            <person name="Ming Y."/>
            <person name="Huang W."/>
            <person name="Zhang S."/>
            <person name="Huang B."/>
            <person name="Zhang Y."/>
            <person name="Qu T."/>
            <person name="Ni P."/>
            <person name="Miao G."/>
            <person name="Wang J."/>
            <person name="Wang Q."/>
            <person name="Steinberg C.E."/>
            <person name="Wang H."/>
            <person name="Li N."/>
            <person name="Qian L."/>
            <person name="Zhang G."/>
            <person name="Li Y."/>
            <person name="Yang H."/>
            <person name="Liu X."/>
            <person name="Wang J."/>
            <person name="Yin Y."/>
            <person name="Wang J."/>
        </authorList>
    </citation>
    <scope>NUCLEOTIDE SEQUENCE [LARGE SCALE GENOMIC DNA]</scope>
    <source>
        <strain evidence="6">05x7-T-G4-1.051#20</strain>
    </source>
</reference>
<dbReference type="GO" id="GO:0022857">
    <property type="term" value="F:transmembrane transporter activity"/>
    <property type="evidence" value="ECO:0007669"/>
    <property type="project" value="InterPro"/>
</dbReference>
<sequence>MFYQKAKQKNQYNSKQTTNKLAHRKMRYCHIPDFLCSSFEDDASYTNKKLNSSHNVIFQYHQCDVTVTTNLSGTVVEETVPCRAGFEFSGQQTVASEWGLVCEDEGLGGMTTTVLVVGQMVGASVFPTLADKHGRLLIAYTTLMAVTVCFLLTAIVPWFAGFVVMRFLMGMLSQGPGIVLPTLGLELFPTELRGFVISSGTVAWALSLSIIPLVAFLFRYVTWRYTMGAAAVLGIHSFFTKWFLQESPRWLLANNKFDQAKMWIQKAAKCNKKDPTCLLSELDSIKENAEKEHLLEKNQDVIPEQTAEMAGNFKEVMDSESTQVFVSSLTYYGLFLTSGTMSGNMYLNFFLNSVVEIPSVILYSLTINRIWYDKRFRSDSKLYGKVWYIRRLDGRVLIYAGNLPHQYQENITAFR</sequence>
<evidence type="ECO:0000256" key="2">
    <source>
        <dbReference type="ARBA" id="ARBA00022692"/>
    </source>
</evidence>
<evidence type="ECO:0000313" key="6">
    <source>
        <dbReference type="EMBL" id="EKC33195.1"/>
    </source>
</evidence>
<dbReference type="PROSITE" id="PS50850">
    <property type="entry name" value="MFS"/>
    <property type="match status" value="1"/>
</dbReference>
<dbReference type="EMBL" id="JH817018">
    <property type="protein sequence ID" value="EKC33195.1"/>
    <property type="molecule type" value="Genomic_DNA"/>
</dbReference>
<comment type="subcellular location">
    <subcellularLocation>
        <location evidence="1">Membrane</location>
        <topology evidence="1">Multi-pass membrane protein</topology>
    </subcellularLocation>
</comment>
<dbReference type="InParanoid" id="K1QW65"/>
<gene>
    <name evidence="6" type="ORF">CGI_10010039</name>
</gene>
<dbReference type="InterPro" id="IPR005828">
    <property type="entry name" value="MFS_sugar_transport-like"/>
</dbReference>
<dbReference type="SUPFAM" id="SSF103473">
    <property type="entry name" value="MFS general substrate transporter"/>
    <property type="match status" value="1"/>
</dbReference>
<evidence type="ECO:0000256" key="4">
    <source>
        <dbReference type="ARBA" id="ARBA00023136"/>
    </source>
</evidence>
<keyword evidence="2" id="KW-0812">Transmembrane</keyword>